<reference evidence="2 3" key="1">
    <citation type="submission" date="2019-03" db="EMBL/GenBank/DDBJ databases">
        <title>Paraburkholderia sp. 7MH5, isolated from subtropical forest soil.</title>
        <authorList>
            <person name="Gao Z.-H."/>
            <person name="Qiu L.-H."/>
        </authorList>
    </citation>
    <scope>NUCLEOTIDE SEQUENCE [LARGE SCALE GENOMIC DNA]</scope>
    <source>
        <strain evidence="2 3">7MH5</strain>
    </source>
</reference>
<dbReference type="OrthoDB" id="5380819at2"/>
<name>A0A4V1AZC3_9BURK</name>
<dbReference type="SUPFAM" id="SSF53474">
    <property type="entry name" value="alpha/beta-Hydrolases"/>
    <property type="match status" value="1"/>
</dbReference>
<dbReference type="EMBL" id="CP038149">
    <property type="protein sequence ID" value="QBQ98772.1"/>
    <property type="molecule type" value="Genomic_DNA"/>
</dbReference>
<dbReference type="InterPro" id="IPR000073">
    <property type="entry name" value="AB_hydrolase_1"/>
</dbReference>
<evidence type="ECO:0000259" key="1">
    <source>
        <dbReference type="Pfam" id="PF00561"/>
    </source>
</evidence>
<proteinExistence type="predicted"/>
<sequence>MTLTQARVRDTPAPTHVWESADGTRLAGDVWGDPDGIPVILLHGSGQTRHAWSMTARALAAAGFYAIAFDARGHGDSDWSPVCNYSQGAMVRDLECVAAMLDGRTPALVGAGMGGSTSLLAVGERYVNAQALVLVNIAPQTESAAVTRLQSFMRQQPDGFAALDEVDAALQRFRAHPARPVNAEGLMRSVRCGDDGKYHWHWDPGFAAWPRDLARRESRLSKCARNLDLPTLLVRGQSSEVVSEAGARAFLRLCPHAQHVNVRDAGHTIAGEHNDMFGHTVLRFLLRHANFACPPSHRATACV</sequence>
<protein>
    <submittedName>
        <fullName evidence="2">Alpha/beta hydrolase</fullName>
    </submittedName>
</protein>
<evidence type="ECO:0000313" key="2">
    <source>
        <dbReference type="EMBL" id="QBQ98772.1"/>
    </source>
</evidence>
<dbReference type="PRINTS" id="PR00111">
    <property type="entry name" value="ABHYDROLASE"/>
</dbReference>
<dbReference type="Gene3D" id="3.40.50.1820">
    <property type="entry name" value="alpha/beta hydrolase"/>
    <property type="match status" value="1"/>
</dbReference>
<dbReference type="AlphaFoldDB" id="A0A4V1AZC3"/>
<dbReference type="GO" id="GO:0016787">
    <property type="term" value="F:hydrolase activity"/>
    <property type="evidence" value="ECO:0007669"/>
    <property type="project" value="UniProtKB-KW"/>
</dbReference>
<dbReference type="Pfam" id="PF00561">
    <property type="entry name" value="Abhydrolase_1"/>
    <property type="match status" value="1"/>
</dbReference>
<dbReference type="InterPro" id="IPR029058">
    <property type="entry name" value="AB_hydrolase_fold"/>
</dbReference>
<keyword evidence="2" id="KW-0378">Hydrolase</keyword>
<organism evidence="2 3">
    <name type="scientific">Paraburkholderia pallida</name>
    <dbReference type="NCBI Taxonomy" id="2547399"/>
    <lineage>
        <taxon>Bacteria</taxon>
        <taxon>Pseudomonadati</taxon>
        <taxon>Pseudomonadota</taxon>
        <taxon>Betaproteobacteria</taxon>
        <taxon>Burkholderiales</taxon>
        <taxon>Burkholderiaceae</taxon>
        <taxon>Paraburkholderia</taxon>
    </lineage>
</organism>
<dbReference type="KEGG" id="ppai:E1956_15980"/>
<evidence type="ECO:0000313" key="3">
    <source>
        <dbReference type="Proteomes" id="UP000295727"/>
    </source>
</evidence>
<keyword evidence="3" id="KW-1185">Reference proteome</keyword>
<dbReference type="Proteomes" id="UP000295727">
    <property type="component" value="Chromosome 2"/>
</dbReference>
<gene>
    <name evidence="2" type="ORF">E1956_15980</name>
</gene>
<dbReference type="PANTHER" id="PTHR43194:SF2">
    <property type="entry name" value="PEROXISOMAL MEMBRANE PROTEIN LPX1"/>
    <property type="match status" value="1"/>
</dbReference>
<dbReference type="PANTHER" id="PTHR43194">
    <property type="entry name" value="HYDROLASE ALPHA/BETA FOLD FAMILY"/>
    <property type="match status" value="1"/>
</dbReference>
<feature type="domain" description="AB hydrolase-1" evidence="1">
    <location>
        <begin position="38"/>
        <end position="271"/>
    </location>
</feature>
<dbReference type="RefSeq" id="WP_134750885.1">
    <property type="nucleotide sequence ID" value="NZ_CP038149.1"/>
</dbReference>
<accession>A0A4V1AZC3</accession>
<dbReference type="InterPro" id="IPR050228">
    <property type="entry name" value="Carboxylesterase_BioH"/>
</dbReference>